<evidence type="ECO:0000259" key="9">
    <source>
        <dbReference type="Pfam" id="PF02885"/>
    </source>
</evidence>
<accession>A0A0W8E621</accession>
<dbReference type="InterPro" id="IPR036320">
    <property type="entry name" value="Glycosyl_Trfase_fam3_N_dom_sf"/>
</dbReference>
<dbReference type="Pfam" id="PF02885">
    <property type="entry name" value="Glycos_trans_3N"/>
    <property type="match status" value="1"/>
</dbReference>
<feature type="domain" description="Glycosyl transferase family 3 N-terminal" evidence="9">
    <location>
        <begin position="4"/>
        <end position="65"/>
    </location>
</feature>
<dbReference type="AlphaFoldDB" id="A0A0W8E621"/>
<evidence type="ECO:0000256" key="3">
    <source>
        <dbReference type="ARBA" id="ARBA00022605"/>
    </source>
</evidence>
<dbReference type="Gene3D" id="1.20.970.10">
    <property type="entry name" value="Transferase, Pyrimidine Nucleoside Phosphorylase, Chain C"/>
    <property type="match status" value="1"/>
</dbReference>
<dbReference type="InterPro" id="IPR005940">
    <property type="entry name" value="Anthranilate_Pribosyl_Tfrase"/>
</dbReference>
<feature type="domain" description="Glycosyl transferase family 3" evidence="8">
    <location>
        <begin position="74"/>
        <end position="326"/>
    </location>
</feature>
<dbReference type="GO" id="GO:0005829">
    <property type="term" value="C:cytosol"/>
    <property type="evidence" value="ECO:0007669"/>
    <property type="project" value="TreeGrafter"/>
</dbReference>
<dbReference type="SUPFAM" id="SSF47648">
    <property type="entry name" value="Nucleoside phosphorylase/phosphoribosyltransferase N-terminal domain"/>
    <property type="match status" value="1"/>
</dbReference>
<dbReference type="PANTHER" id="PTHR43285:SF2">
    <property type="entry name" value="ANTHRANILATE PHOSPHORIBOSYLTRANSFERASE"/>
    <property type="match status" value="1"/>
</dbReference>
<evidence type="ECO:0000256" key="7">
    <source>
        <dbReference type="ARBA" id="ARBA00023141"/>
    </source>
</evidence>
<dbReference type="SUPFAM" id="SSF52418">
    <property type="entry name" value="Nucleoside phosphorylase/phosphoribosyltransferase catalytic domain"/>
    <property type="match status" value="1"/>
</dbReference>
<reference evidence="10" key="1">
    <citation type="journal article" date="2015" name="Proc. Natl. Acad. Sci. U.S.A.">
        <title>Networks of energetic and metabolic interactions define dynamics in microbial communities.</title>
        <authorList>
            <person name="Embree M."/>
            <person name="Liu J.K."/>
            <person name="Al-Bassam M.M."/>
            <person name="Zengler K."/>
        </authorList>
    </citation>
    <scope>NUCLEOTIDE SEQUENCE</scope>
</reference>
<evidence type="ECO:0000313" key="10">
    <source>
        <dbReference type="EMBL" id="KUG04075.1"/>
    </source>
</evidence>
<evidence type="ECO:0000259" key="8">
    <source>
        <dbReference type="Pfam" id="PF00591"/>
    </source>
</evidence>
<keyword evidence="5 10" id="KW-0808">Transferase</keyword>
<dbReference type="Gene3D" id="3.40.1030.10">
    <property type="entry name" value="Nucleoside phosphorylase/phosphoribosyltransferase catalytic domain"/>
    <property type="match status" value="1"/>
</dbReference>
<dbReference type="Pfam" id="PF00591">
    <property type="entry name" value="Glycos_transf_3"/>
    <property type="match status" value="1"/>
</dbReference>
<comment type="caution">
    <text evidence="10">The sequence shown here is derived from an EMBL/GenBank/DDBJ whole genome shotgun (WGS) entry which is preliminary data.</text>
</comment>
<evidence type="ECO:0000256" key="6">
    <source>
        <dbReference type="ARBA" id="ARBA00022822"/>
    </source>
</evidence>
<dbReference type="EMBL" id="LNQE01001860">
    <property type="protein sequence ID" value="KUG04075.1"/>
    <property type="molecule type" value="Genomic_DNA"/>
</dbReference>
<keyword evidence="4 10" id="KW-0328">Glycosyltransferase</keyword>
<dbReference type="EC" id="2.4.2.18" evidence="2"/>
<dbReference type="GO" id="GO:0004048">
    <property type="term" value="F:anthranilate phosphoribosyltransferase activity"/>
    <property type="evidence" value="ECO:0007669"/>
    <property type="project" value="UniProtKB-EC"/>
</dbReference>
<sequence>MVQNVLRKLTANEDLTHDEAYSLILAIKNDQLSEVQIAGFQVALLMKGPTITEISAIAQAMRDNCESISPQVDGDLMDTCGTGGGLSTFNISTAVALVAAAAGIPVAKHGSRSISSLSGSADVLEALGVEINLSPKAVEKIIEEVGICFIYAPLFHPVMHKVLPPEQELGIKTIFYTVIGPLINPARANRHIMGVYKPELLDVVTEVALSLGYKHALFVHGLDGLDEISLLGKTRINEIHNGSVKTYEISPEDYGLTCCTLEDIYTGTPEQNAGVILDVFSGKNRGPRREAVVINAAGALYVGGKAASFADGIQLAGELIDSGAALAKLNELIAVSNQYQSLS</sequence>
<comment type="pathway">
    <text evidence="1">Amino-acid biosynthesis; L-tryptophan biosynthesis; L-tryptophan from chorismate: step 2/5.</text>
</comment>
<evidence type="ECO:0000256" key="2">
    <source>
        <dbReference type="ARBA" id="ARBA00011948"/>
    </source>
</evidence>
<organism evidence="10">
    <name type="scientific">hydrocarbon metagenome</name>
    <dbReference type="NCBI Taxonomy" id="938273"/>
    <lineage>
        <taxon>unclassified sequences</taxon>
        <taxon>metagenomes</taxon>
        <taxon>ecological metagenomes</taxon>
    </lineage>
</organism>
<dbReference type="PANTHER" id="PTHR43285">
    <property type="entry name" value="ANTHRANILATE PHOSPHORIBOSYLTRANSFERASE"/>
    <property type="match status" value="1"/>
</dbReference>
<dbReference type="NCBIfam" id="TIGR01245">
    <property type="entry name" value="trpD"/>
    <property type="match status" value="1"/>
</dbReference>
<proteinExistence type="inferred from homology"/>
<gene>
    <name evidence="10" type="ORF">ASZ90_018521</name>
</gene>
<dbReference type="FunFam" id="3.40.1030.10:FF:000002">
    <property type="entry name" value="Anthranilate phosphoribosyltransferase"/>
    <property type="match status" value="1"/>
</dbReference>
<evidence type="ECO:0000256" key="5">
    <source>
        <dbReference type="ARBA" id="ARBA00022679"/>
    </source>
</evidence>
<dbReference type="GO" id="GO:0000162">
    <property type="term" value="P:L-tryptophan biosynthetic process"/>
    <property type="evidence" value="ECO:0007669"/>
    <property type="project" value="UniProtKB-KW"/>
</dbReference>
<dbReference type="InterPro" id="IPR035902">
    <property type="entry name" value="Nuc_phospho_transferase"/>
</dbReference>
<dbReference type="InterPro" id="IPR017459">
    <property type="entry name" value="Glycosyl_Trfase_fam3_N_dom"/>
</dbReference>
<keyword evidence="3" id="KW-0028">Amino-acid biosynthesis</keyword>
<keyword evidence="6" id="KW-0822">Tryptophan biosynthesis</keyword>
<protein>
    <recommendedName>
        <fullName evidence="2">anthranilate phosphoribosyltransferase</fullName>
        <ecNumber evidence="2">2.4.2.18</ecNumber>
    </recommendedName>
</protein>
<name>A0A0W8E621_9ZZZZ</name>
<dbReference type="InterPro" id="IPR000312">
    <property type="entry name" value="Glycosyl_Trfase_fam3"/>
</dbReference>
<evidence type="ECO:0000256" key="1">
    <source>
        <dbReference type="ARBA" id="ARBA00004907"/>
    </source>
</evidence>
<evidence type="ECO:0000256" key="4">
    <source>
        <dbReference type="ARBA" id="ARBA00022676"/>
    </source>
</evidence>
<keyword evidence="7" id="KW-0057">Aromatic amino acid biosynthesis</keyword>
<dbReference type="HAMAP" id="MF_00211">
    <property type="entry name" value="TrpD"/>
    <property type="match status" value="1"/>
</dbReference>